<dbReference type="Proteomes" id="UP000606974">
    <property type="component" value="Unassembled WGS sequence"/>
</dbReference>
<feature type="region of interest" description="Disordered" evidence="2">
    <location>
        <begin position="1"/>
        <end position="20"/>
    </location>
</feature>
<keyword evidence="4" id="KW-1185">Reference proteome</keyword>
<accession>A0A8H7A9S9</accession>
<gene>
    <name evidence="3" type="ORF">GJ744_001159</name>
</gene>
<dbReference type="SUPFAM" id="SSF158745">
    <property type="entry name" value="LanC-like"/>
    <property type="match status" value="1"/>
</dbReference>
<dbReference type="GO" id="GO:0005975">
    <property type="term" value="P:carbohydrate metabolic process"/>
    <property type="evidence" value="ECO:0007669"/>
    <property type="project" value="InterPro"/>
</dbReference>
<feature type="binding site" evidence="1">
    <location>
        <position position="264"/>
    </location>
    <ligand>
        <name>Zn(2+)</name>
        <dbReference type="ChEBI" id="CHEBI:29105"/>
    </ligand>
</feature>
<dbReference type="PANTHER" id="PTHR12736:SF7">
    <property type="entry name" value="LANC-LIKE PROTEIN 3"/>
    <property type="match status" value="1"/>
</dbReference>
<keyword evidence="1" id="KW-0862">Zinc</keyword>
<dbReference type="SMART" id="SM01260">
    <property type="entry name" value="LANC_like"/>
    <property type="match status" value="1"/>
</dbReference>
<organism evidence="3 4">
    <name type="scientific">Endocarpon pusillum</name>
    <dbReference type="NCBI Taxonomy" id="364733"/>
    <lineage>
        <taxon>Eukaryota</taxon>
        <taxon>Fungi</taxon>
        <taxon>Dikarya</taxon>
        <taxon>Ascomycota</taxon>
        <taxon>Pezizomycotina</taxon>
        <taxon>Eurotiomycetes</taxon>
        <taxon>Chaetothyriomycetidae</taxon>
        <taxon>Verrucariales</taxon>
        <taxon>Verrucariaceae</taxon>
        <taxon>Endocarpon</taxon>
    </lineage>
</organism>
<keyword evidence="1" id="KW-0479">Metal-binding</keyword>
<evidence type="ECO:0000256" key="2">
    <source>
        <dbReference type="SAM" id="MobiDB-lite"/>
    </source>
</evidence>
<reference evidence="3" key="1">
    <citation type="submission" date="2020-02" db="EMBL/GenBank/DDBJ databases">
        <authorList>
            <person name="Palmer J.M."/>
        </authorList>
    </citation>
    <scope>NUCLEOTIDE SEQUENCE</scope>
    <source>
        <strain evidence="3">EPUS1.4</strain>
        <tissue evidence="3">Thallus</tissue>
    </source>
</reference>
<feature type="binding site" evidence="1">
    <location>
        <position position="314"/>
    </location>
    <ligand>
        <name>Zn(2+)</name>
        <dbReference type="ChEBI" id="CHEBI:29105"/>
    </ligand>
</feature>
<dbReference type="Gene3D" id="1.50.10.10">
    <property type="match status" value="1"/>
</dbReference>
<dbReference type="CDD" id="cd04794">
    <property type="entry name" value="euk_LANCL"/>
    <property type="match status" value="1"/>
</dbReference>
<dbReference type="InterPro" id="IPR007822">
    <property type="entry name" value="LANC-like"/>
</dbReference>
<dbReference type="PRINTS" id="PR01955">
    <property type="entry name" value="LANCFRANKIA"/>
</dbReference>
<dbReference type="PRINTS" id="PR01950">
    <property type="entry name" value="LANCSUPER"/>
</dbReference>
<evidence type="ECO:0000313" key="4">
    <source>
        <dbReference type="Proteomes" id="UP000606974"/>
    </source>
</evidence>
<evidence type="ECO:0000313" key="3">
    <source>
        <dbReference type="EMBL" id="KAF7505230.1"/>
    </source>
</evidence>
<protein>
    <submittedName>
        <fullName evidence="3">Uncharacterized protein</fullName>
    </submittedName>
</protein>
<feature type="binding site" evidence="1">
    <location>
        <position position="313"/>
    </location>
    <ligand>
        <name>Zn(2+)</name>
        <dbReference type="ChEBI" id="CHEBI:29105"/>
    </ligand>
</feature>
<proteinExistence type="predicted"/>
<evidence type="ECO:0000256" key="1">
    <source>
        <dbReference type="PIRSR" id="PIRSR607822-1"/>
    </source>
</evidence>
<dbReference type="PANTHER" id="PTHR12736">
    <property type="entry name" value="LANC-LIKE PROTEIN"/>
    <property type="match status" value="1"/>
</dbReference>
<dbReference type="Pfam" id="PF05147">
    <property type="entry name" value="LANC_like"/>
    <property type="match status" value="1"/>
</dbReference>
<dbReference type="InterPro" id="IPR012341">
    <property type="entry name" value="6hp_glycosidase-like_sf"/>
</dbReference>
<sequence>MSSSARELSSDPTPPHPSPKEQLIASLERLVQNFPPDSLQPHGGFYYGPASIALLFFALSKHYADDLRISNKHLSAWFTAYFSSLPDPLRSGSGGSGGSDHPSSNHCGVMEDLLSTLALQAGAYSDKRAAVKLCDLATVADTPGISDEWLYGRAGYLYLLRLAKSGFAPNNGLEILDRIEYTAQLVILAIHRSPQPWSWHGKVYLGAVHGVIGIITQIVLTVPSCAAGRLEQLLDSLLRTQSEDSGNWPSSLPAGRRDRLVQVCHGAPGVVVSLLAIRKYFPGLETRIDEAVARGRSLIKERGLLPAKEPCLCHGVSGNALALAEADLDAFLAHATEERMGQLIDAGVMEPSSHPEGLWTGEAGRAWAWAVADKGLERGLLGYNDL</sequence>
<name>A0A8H7A9S9_9EURO</name>
<dbReference type="AlphaFoldDB" id="A0A8H7A9S9"/>
<dbReference type="GO" id="GO:0046872">
    <property type="term" value="F:metal ion binding"/>
    <property type="evidence" value="ECO:0007669"/>
    <property type="project" value="UniProtKB-KW"/>
</dbReference>
<comment type="caution">
    <text evidence="3">The sequence shown here is derived from an EMBL/GenBank/DDBJ whole genome shotgun (WGS) entry which is preliminary data.</text>
</comment>
<dbReference type="GO" id="GO:0005886">
    <property type="term" value="C:plasma membrane"/>
    <property type="evidence" value="ECO:0007669"/>
    <property type="project" value="TreeGrafter"/>
</dbReference>
<feature type="compositionally biased region" description="Polar residues" evidence="2">
    <location>
        <begin position="1"/>
        <end position="11"/>
    </location>
</feature>
<dbReference type="OrthoDB" id="10257263at2759"/>
<dbReference type="GO" id="GO:0031179">
    <property type="term" value="P:peptide modification"/>
    <property type="evidence" value="ECO:0007669"/>
    <property type="project" value="InterPro"/>
</dbReference>
<dbReference type="EMBL" id="JAACFV010000115">
    <property type="protein sequence ID" value="KAF7505230.1"/>
    <property type="molecule type" value="Genomic_DNA"/>
</dbReference>